<dbReference type="EMBL" id="BTGU01000047">
    <property type="protein sequence ID" value="GMN53525.1"/>
    <property type="molecule type" value="Genomic_DNA"/>
</dbReference>
<dbReference type="Pfam" id="PF07676">
    <property type="entry name" value="PD40"/>
    <property type="match status" value="3"/>
</dbReference>
<dbReference type="SUPFAM" id="SSF82171">
    <property type="entry name" value="DPP6 N-terminal domain-like"/>
    <property type="match status" value="1"/>
</dbReference>
<evidence type="ECO:0000313" key="2">
    <source>
        <dbReference type="Proteomes" id="UP001187192"/>
    </source>
</evidence>
<proteinExistence type="predicted"/>
<protein>
    <submittedName>
        <fullName evidence="1">Uncharacterized protein</fullName>
    </submittedName>
</protein>
<comment type="caution">
    <text evidence="1">The sequence shown here is derived from an EMBL/GenBank/DDBJ whole genome shotgun (WGS) entry which is preliminary data.</text>
</comment>
<reference evidence="1" key="1">
    <citation type="submission" date="2023-07" db="EMBL/GenBank/DDBJ databases">
        <title>draft genome sequence of fig (Ficus carica).</title>
        <authorList>
            <person name="Takahashi T."/>
            <person name="Nishimura K."/>
        </authorList>
    </citation>
    <scope>NUCLEOTIDE SEQUENCE</scope>
</reference>
<dbReference type="PANTHER" id="PTHR32161">
    <property type="entry name" value="DPP6 N-TERMINAL DOMAIN-LIKE PROTEIN"/>
    <property type="match status" value="1"/>
</dbReference>
<sequence length="600" mass="66977">MGSSSSEKRGSIAFFPTYRPPVALDIYSCPMDPPPKSKQDELLYMTSDDDRHSYNYNAQVIPPAAPKKLLKRPVFTIYKEADVDSGRLSGLIFVSERGDVQLETLHIALRFTNDPKAKVFGLADVFGTSEFQGVRLEDSGCFAGDYLIYVTTRDPSPHRRVADLSPAVSPSGKMIAVASFEEKKGGWDGEIENLKTNIFVMNVEEDQEPLERKADISKCLTSKNPLVTTDTPRVLPDDPKAVEIDARTPAAISDTKVARIGYHRCKSDTIKVQWRRSPRQFHKLGSPYPDVGAFRVSGVFPTFSSDGSKLAFVYNEFKAVWVADDKGLRVVHSTKVNNFFSPVWNQNPDKDTLCICVGPAFSAKESLHICAIKNVSKRRQQRKTITKEANNAFSLSNPDGTKLVFRSTRDYPGHEKRHKNLYIMEDANLGDYGDSEEPTRRLTKGEWTDTHCQWSPKEDWIVFSSTRDKPEDSPPDDNGLEPGYFAVYLVKWNDPNVVVRVLTSGDNIAGHVNHPFFSPDGKSIVVTADLAAVSADPVSLPLFVHSVRPYGDIFTVDIDPKDIKKNENVKNFTRITHSRYESLTECGKLLPSAIEVSSSP</sequence>
<dbReference type="InterPro" id="IPR011042">
    <property type="entry name" value="6-blade_b-propeller_TolB-like"/>
</dbReference>
<dbReference type="AlphaFoldDB" id="A0AA88AJJ3"/>
<dbReference type="PANTHER" id="PTHR32161:SF21">
    <property type="entry name" value="OS03G0314500 PROTEIN"/>
    <property type="match status" value="1"/>
</dbReference>
<dbReference type="Gene3D" id="2.120.10.30">
    <property type="entry name" value="TolB, C-terminal domain"/>
    <property type="match status" value="1"/>
</dbReference>
<dbReference type="InterPro" id="IPR011659">
    <property type="entry name" value="WD40"/>
</dbReference>
<accession>A0AA88AJJ3</accession>
<dbReference type="Proteomes" id="UP001187192">
    <property type="component" value="Unassembled WGS sequence"/>
</dbReference>
<evidence type="ECO:0000313" key="1">
    <source>
        <dbReference type="EMBL" id="GMN53525.1"/>
    </source>
</evidence>
<keyword evidence="2" id="KW-1185">Reference proteome</keyword>
<gene>
    <name evidence="1" type="ORF">TIFTF001_022654</name>
</gene>
<name>A0AA88AJJ3_FICCA</name>
<organism evidence="1 2">
    <name type="scientific">Ficus carica</name>
    <name type="common">Common fig</name>
    <dbReference type="NCBI Taxonomy" id="3494"/>
    <lineage>
        <taxon>Eukaryota</taxon>
        <taxon>Viridiplantae</taxon>
        <taxon>Streptophyta</taxon>
        <taxon>Embryophyta</taxon>
        <taxon>Tracheophyta</taxon>
        <taxon>Spermatophyta</taxon>
        <taxon>Magnoliopsida</taxon>
        <taxon>eudicotyledons</taxon>
        <taxon>Gunneridae</taxon>
        <taxon>Pentapetalae</taxon>
        <taxon>rosids</taxon>
        <taxon>fabids</taxon>
        <taxon>Rosales</taxon>
        <taxon>Moraceae</taxon>
        <taxon>Ficeae</taxon>
        <taxon>Ficus</taxon>
    </lineage>
</organism>